<dbReference type="OrthoDB" id="9807521at2"/>
<evidence type="ECO:0000256" key="1">
    <source>
        <dbReference type="ARBA" id="ARBA00023125"/>
    </source>
</evidence>
<dbReference type="GO" id="GO:0003677">
    <property type="term" value="F:DNA binding"/>
    <property type="evidence" value="ECO:0007669"/>
    <property type="project" value="UniProtKB-UniRule"/>
</dbReference>
<evidence type="ECO:0000256" key="3">
    <source>
        <dbReference type="PROSITE-ProRule" id="PRU01091"/>
    </source>
</evidence>
<dbReference type="InterPro" id="IPR019734">
    <property type="entry name" value="TPR_rpt"/>
</dbReference>
<evidence type="ECO:0000313" key="5">
    <source>
        <dbReference type="EMBL" id="SHN64194.1"/>
    </source>
</evidence>
<evidence type="ECO:0000256" key="2">
    <source>
        <dbReference type="PROSITE-ProRule" id="PRU00339"/>
    </source>
</evidence>
<protein>
    <submittedName>
        <fullName evidence="5">TolB amino-terminal domain-containing protein</fullName>
    </submittedName>
</protein>
<dbReference type="PROSITE" id="PS50005">
    <property type="entry name" value="TPR"/>
    <property type="match status" value="1"/>
</dbReference>
<dbReference type="SUPFAM" id="SSF46894">
    <property type="entry name" value="C-terminal effector domain of the bipartite response regulators"/>
    <property type="match status" value="1"/>
</dbReference>
<feature type="DNA-binding region" description="OmpR/PhoB-type" evidence="3">
    <location>
        <begin position="1"/>
        <end position="98"/>
    </location>
</feature>
<feature type="repeat" description="TPR" evidence="2">
    <location>
        <begin position="357"/>
        <end position="390"/>
    </location>
</feature>
<dbReference type="InterPro" id="IPR001867">
    <property type="entry name" value="OmpR/PhoB-type_DNA-bd"/>
</dbReference>
<name>A0A1M7T0I3_9BRAD</name>
<gene>
    <name evidence="5" type="ORF">SAMN05444170_0537</name>
</gene>
<dbReference type="InterPro" id="IPR011990">
    <property type="entry name" value="TPR-like_helical_dom_sf"/>
</dbReference>
<proteinExistence type="predicted"/>
<dbReference type="Pfam" id="PF00486">
    <property type="entry name" value="Trans_reg_C"/>
    <property type="match status" value="1"/>
</dbReference>
<keyword evidence="2" id="KW-0802">TPR repeat</keyword>
<dbReference type="GO" id="GO:0000160">
    <property type="term" value="P:phosphorelay signal transduction system"/>
    <property type="evidence" value="ECO:0007669"/>
    <property type="project" value="InterPro"/>
</dbReference>
<keyword evidence="6" id="KW-1185">Reference proteome</keyword>
<dbReference type="InterPro" id="IPR036388">
    <property type="entry name" value="WH-like_DNA-bd_sf"/>
</dbReference>
<keyword evidence="1 3" id="KW-0238">DNA-binding</keyword>
<feature type="domain" description="OmpR/PhoB-type" evidence="4">
    <location>
        <begin position="1"/>
        <end position="98"/>
    </location>
</feature>
<dbReference type="PANTHER" id="PTHR12558:SF33">
    <property type="entry name" value="BLL7664 PROTEIN"/>
    <property type="match status" value="1"/>
</dbReference>
<organism evidence="5 6">
    <name type="scientific">Bradyrhizobium erythrophlei</name>
    <dbReference type="NCBI Taxonomy" id="1437360"/>
    <lineage>
        <taxon>Bacteria</taxon>
        <taxon>Pseudomonadati</taxon>
        <taxon>Pseudomonadota</taxon>
        <taxon>Alphaproteobacteria</taxon>
        <taxon>Hyphomicrobiales</taxon>
        <taxon>Nitrobacteraceae</taxon>
        <taxon>Bradyrhizobium</taxon>
    </lineage>
</organism>
<dbReference type="Gene3D" id="3.40.50.10070">
    <property type="entry name" value="TolB, N-terminal domain"/>
    <property type="match status" value="1"/>
</dbReference>
<dbReference type="SUPFAM" id="SSF48452">
    <property type="entry name" value="TPR-like"/>
    <property type="match status" value="1"/>
</dbReference>
<dbReference type="Gene3D" id="1.10.10.10">
    <property type="entry name" value="Winged helix-like DNA-binding domain superfamily/Winged helix DNA-binding domain"/>
    <property type="match status" value="1"/>
</dbReference>
<dbReference type="PROSITE" id="PS51755">
    <property type="entry name" value="OMPR_PHOB"/>
    <property type="match status" value="1"/>
</dbReference>
<reference evidence="6" key="1">
    <citation type="submission" date="2016-11" db="EMBL/GenBank/DDBJ databases">
        <authorList>
            <person name="Varghese N."/>
            <person name="Submissions S."/>
        </authorList>
    </citation>
    <scope>NUCLEOTIDE SEQUENCE [LARGE SCALE GENOMIC DNA]</scope>
    <source>
        <strain evidence="6">GAS401</strain>
    </source>
</reference>
<dbReference type="EMBL" id="LT670849">
    <property type="protein sequence ID" value="SHN64194.1"/>
    <property type="molecule type" value="Genomic_DNA"/>
</dbReference>
<accession>A0A1M7T0I3</accession>
<sequence>MRFIFENHILDAGRRELVCAGESVALEPQVFDVLLYLLEHRDRVVRKDELFDNVWDGRIVSESTLTSRINAARRAINDTGKDQRLLRTVARKGFRFVGEVTIEQPATTAALSSDHSAHRDGKPPRLALPVLDRAAIAVLPFSNLSGEPEQEYFSDGISEDIITALSKLRWFYVIARNSSFVYKGKSVHLQQIADELGVAYVIQGSVRKDGERVRITAQLNEVATGSHIWAERYDRDLADVFAVQDEITESIVAAIEPQLYAAENFKAQRKAPDSMDAWDLVMRALSHYWRVTRQDNTVAQALLEKAIKIDPQYGQALGVLAASHTFGAHMGWEDMALAIPIAERASLAAIHANSEDAWAHFGLAGVYLHRRRFDDCLAEFELALRLNPSFSPARGYFGVALAYCGQWEEGDRAARHALRLSPRDPFAAVYYGVASYCQFVGGNYEEAIELSRESLRLRSDFVGAHRVLTAAAAMTKRRELAAASLKALLHVQPGLSLKWLATEMPFKCERERDQYLAAFRLAGLE</sequence>
<dbReference type="GO" id="GO:0006355">
    <property type="term" value="P:regulation of DNA-templated transcription"/>
    <property type="evidence" value="ECO:0007669"/>
    <property type="project" value="InterPro"/>
</dbReference>
<dbReference type="Proteomes" id="UP000184096">
    <property type="component" value="Chromosome I"/>
</dbReference>
<dbReference type="SMART" id="SM00862">
    <property type="entry name" value="Trans_reg_C"/>
    <property type="match status" value="1"/>
</dbReference>
<evidence type="ECO:0000313" key="6">
    <source>
        <dbReference type="Proteomes" id="UP000184096"/>
    </source>
</evidence>
<evidence type="ECO:0000259" key="4">
    <source>
        <dbReference type="PROSITE" id="PS51755"/>
    </source>
</evidence>
<dbReference type="InterPro" id="IPR016032">
    <property type="entry name" value="Sig_transdc_resp-reg_C-effctor"/>
</dbReference>
<dbReference type="Gene3D" id="1.25.40.10">
    <property type="entry name" value="Tetratricopeptide repeat domain"/>
    <property type="match status" value="1"/>
</dbReference>
<dbReference type="RefSeq" id="WP_072816577.1">
    <property type="nucleotide sequence ID" value="NZ_LT670849.1"/>
</dbReference>
<dbReference type="SMART" id="SM00028">
    <property type="entry name" value="TPR"/>
    <property type="match status" value="3"/>
</dbReference>
<dbReference type="PANTHER" id="PTHR12558">
    <property type="entry name" value="CELL DIVISION CYCLE 16,23,27"/>
    <property type="match status" value="1"/>
</dbReference>
<dbReference type="AlphaFoldDB" id="A0A1M7T0I3"/>
<dbReference type="CDD" id="cd00383">
    <property type="entry name" value="trans_reg_C"/>
    <property type="match status" value="1"/>
</dbReference>